<keyword evidence="3" id="KW-0479">Metal-binding</keyword>
<keyword evidence="3" id="KW-0863">Zinc-finger</keyword>
<dbReference type="STRING" id="1176355.A0A4Q9LCF8"/>
<name>A0A4Q9LCF8_9MICR</name>
<protein>
    <submittedName>
        <fullName evidence="3">ZPR1 zinc-finger domain-containing protein</fullName>
    </submittedName>
</protein>
<organism evidence="2 5">
    <name type="scientific">Hamiltosporidium tvaerminnensis</name>
    <dbReference type="NCBI Taxonomy" id="1176355"/>
    <lineage>
        <taxon>Eukaryota</taxon>
        <taxon>Fungi</taxon>
        <taxon>Fungi incertae sedis</taxon>
        <taxon>Microsporidia</taxon>
        <taxon>Dubosqiidae</taxon>
        <taxon>Hamiltosporidium</taxon>
    </lineage>
</organism>
<dbReference type="Proteomes" id="UP000292282">
    <property type="component" value="Unassembled WGS sequence"/>
</dbReference>
<evidence type="ECO:0000313" key="4">
    <source>
        <dbReference type="Proteomes" id="UP000292282"/>
    </source>
</evidence>
<accession>A0A4Q9LCF8</accession>
<sequence length="256" mass="29111">MQGSPGKSKSPKKEYKEYTSSDNKIENDDSFYKTDIICEICQGNGELRIATLDTPGEPKQKITTFECRVCNARESTIFNMQKDDREGYLVVSCNFSNKDDLGRYILLQKYSTVNFYKKELSYEYVSASDVVTTVENLIEQAADEIADTYGVPRRQDIVNKKPKDVTSSGEVLGIKNTESGSTSSVGTLESKEQAKHAIYLLDDLIKNPQFKMVIKDSSCQSRICPVNKTVSQCSYEDLKTFDDENVEHKKYYEKYQ</sequence>
<feature type="compositionally biased region" description="Basic and acidic residues" evidence="1">
    <location>
        <begin position="11"/>
        <end position="21"/>
    </location>
</feature>
<comment type="caution">
    <text evidence="2">The sequence shown here is derived from an EMBL/GenBank/DDBJ whole genome shotgun (WGS) entry which is preliminary data.</text>
</comment>
<evidence type="ECO:0000256" key="1">
    <source>
        <dbReference type="SAM" id="MobiDB-lite"/>
    </source>
</evidence>
<keyword evidence="3" id="KW-0862">Zinc</keyword>
<dbReference type="Proteomes" id="UP000292362">
    <property type="component" value="Unassembled WGS sequence"/>
</dbReference>
<dbReference type="VEuPathDB" id="MicrosporidiaDB:CWI37_0091p0020"/>
<dbReference type="EMBL" id="PITK01001065">
    <property type="protein sequence ID" value="TBU11724.1"/>
    <property type="molecule type" value="Genomic_DNA"/>
</dbReference>
<gene>
    <name evidence="2" type="ORF">CWI37_0091p0020</name>
    <name evidence="3" type="ORF">CWI38_1065p0020</name>
</gene>
<proteinExistence type="predicted"/>
<evidence type="ECO:0000313" key="2">
    <source>
        <dbReference type="EMBL" id="TBU04761.1"/>
    </source>
</evidence>
<feature type="region of interest" description="Disordered" evidence="1">
    <location>
        <begin position="1"/>
        <end position="21"/>
    </location>
</feature>
<dbReference type="GO" id="GO:0008270">
    <property type="term" value="F:zinc ion binding"/>
    <property type="evidence" value="ECO:0007669"/>
    <property type="project" value="UniProtKB-KW"/>
</dbReference>
<reference evidence="4 5" key="1">
    <citation type="submission" date="2017-12" db="EMBL/GenBank/DDBJ databases">
        <authorList>
            <person name="Pombert J.-F."/>
            <person name="Haag K.L."/>
            <person name="Ebert D."/>
        </authorList>
    </citation>
    <scope>NUCLEOTIDE SEQUENCE [LARGE SCALE GENOMIC DNA]</scope>
    <source>
        <strain evidence="2">FI-OER-3-3</strain>
        <strain evidence="3">IL-G-3</strain>
    </source>
</reference>
<dbReference type="VEuPathDB" id="MicrosporidiaDB:CWI38_1065p0020"/>
<keyword evidence="4" id="KW-1185">Reference proteome</keyword>
<evidence type="ECO:0000313" key="5">
    <source>
        <dbReference type="Proteomes" id="UP000292362"/>
    </source>
</evidence>
<dbReference type="AlphaFoldDB" id="A0A4Q9LCF8"/>
<dbReference type="InterPro" id="IPR042451">
    <property type="entry name" value="ZPR1_A/B_dom"/>
</dbReference>
<dbReference type="OrthoDB" id="2190013at2759"/>
<dbReference type="Gene3D" id="2.60.120.1040">
    <property type="entry name" value="ZPR1, A/B domain"/>
    <property type="match status" value="1"/>
</dbReference>
<dbReference type="EMBL" id="PITJ01000091">
    <property type="protein sequence ID" value="TBU04761.1"/>
    <property type="molecule type" value="Genomic_DNA"/>
</dbReference>
<evidence type="ECO:0000313" key="3">
    <source>
        <dbReference type="EMBL" id="TBU11724.1"/>
    </source>
</evidence>